<feature type="compositionally biased region" description="Polar residues" evidence="1">
    <location>
        <begin position="77"/>
        <end position="90"/>
    </location>
</feature>
<dbReference type="Proteomes" id="UP000799537">
    <property type="component" value="Unassembled WGS sequence"/>
</dbReference>
<feature type="region of interest" description="Disordered" evidence="1">
    <location>
        <begin position="130"/>
        <end position="167"/>
    </location>
</feature>
<name>A0A6A6CP06_ZASCE</name>
<evidence type="ECO:0000256" key="1">
    <source>
        <dbReference type="SAM" id="MobiDB-lite"/>
    </source>
</evidence>
<keyword evidence="3" id="KW-1185">Reference proteome</keyword>
<dbReference type="RefSeq" id="XP_033669282.1">
    <property type="nucleotide sequence ID" value="XM_033812263.1"/>
</dbReference>
<dbReference type="GeneID" id="54565535"/>
<feature type="region of interest" description="Disordered" evidence="1">
    <location>
        <begin position="69"/>
        <end position="90"/>
    </location>
</feature>
<feature type="compositionally biased region" description="Polar residues" evidence="1">
    <location>
        <begin position="137"/>
        <end position="148"/>
    </location>
</feature>
<protein>
    <submittedName>
        <fullName evidence="2">Uncharacterized protein</fullName>
    </submittedName>
</protein>
<proteinExistence type="predicted"/>
<evidence type="ECO:0000313" key="3">
    <source>
        <dbReference type="Proteomes" id="UP000799537"/>
    </source>
</evidence>
<dbReference type="OrthoDB" id="4127862at2759"/>
<evidence type="ECO:0000313" key="2">
    <source>
        <dbReference type="EMBL" id="KAF2168393.1"/>
    </source>
</evidence>
<organism evidence="2 3">
    <name type="scientific">Zasmidium cellare ATCC 36951</name>
    <dbReference type="NCBI Taxonomy" id="1080233"/>
    <lineage>
        <taxon>Eukaryota</taxon>
        <taxon>Fungi</taxon>
        <taxon>Dikarya</taxon>
        <taxon>Ascomycota</taxon>
        <taxon>Pezizomycotina</taxon>
        <taxon>Dothideomycetes</taxon>
        <taxon>Dothideomycetidae</taxon>
        <taxon>Mycosphaerellales</taxon>
        <taxon>Mycosphaerellaceae</taxon>
        <taxon>Zasmidium</taxon>
    </lineage>
</organism>
<gene>
    <name evidence="2" type="ORF">M409DRAFT_53082</name>
</gene>
<dbReference type="AlphaFoldDB" id="A0A6A6CP06"/>
<sequence>MGASLRRSCAYMRSHGTWNQPMAPRRWFTNTCTLSPNLLTVLQLRKTQKMKPIKRKGFLSRLAEKLDVHPNRDPRYNNETTFQQPKPSHNPETVLKVVTDAGPAELDARRAAIIAGRVIESNEYTLEPGQRGVELPTSHSFPNNTNNRPPIERRDTPHADDANARRLRKASATSIRELRWLIRAKYRLDVYVWSKRGVQKAMRPYILAEAKKSDALLLTILAIVKTWDRDLFSAEEWRLAKKIKENLIKSESQYVLWKDSPPWDPKRSEAEEEVDDEA</sequence>
<feature type="region of interest" description="Disordered" evidence="1">
    <location>
        <begin position="257"/>
        <end position="278"/>
    </location>
</feature>
<feature type="compositionally biased region" description="Basic and acidic residues" evidence="1">
    <location>
        <begin position="150"/>
        <end position="164"/>
    </location>
</feature>
<dbReference type="EMBL" id="ML993590">
    <property type="protein sequence ID" value="KAF2168393.1"/>
    <property type="molecule type" value="Genomic_DNA"/>
</dbReference>
<reference evidence="2" key="1">
    <citation type="journal article" date="2020" name="Stud. Mycol.">
        <title>101 Dothideomycetes genomes: a test case for predicting lifestyles and emergence of pathogens.</title>
        <authorList>
            <person name="Haridas S."/>
            <person name="Albert R."/>
            <person name="Binder M."/>
            <person name="Bloem J."/>
            <person name="Labutti K."/>
            <person name="Salamov A."/>
            <person name="Andreopoulos B."/>
            <person name="Baker S."/>
            <person name="Barry K."/>
            <person name="Bills G."/>
            <person name="Bluhm B."/>
            <person name="Cannon C."/>
            <person name="Castanera R."/>
            <person name="Culley D."/>
            <person name="Daum C."/>
            <person name="Ezra D."/>
            <person name="Gonzalez J."/>
            <person name="Henrissat B."/>
            <person name="Kuo A."/>
            <person name="Liang C."/>
            <person name="Lipzen A."/>
            <person name="Lutzoni F."/>
            <person name="Magnuson J."/>
            <person name="Mondo S."/>
            <person name="Nolan M."/>
            <person name="Ohm R."/>
            <person name="Pangilinan J."/>
            <person name="Park H.-J."/>
            <person name="Ramirez L."/>
            <person name="Alfaro M."/>
            <person name="Sun H."/>
            <person name="Tritt A."/>
            <person name="Yoshinaga Y."/>
            <person name="Zwiers L.-H."/>
            <person name="Turgeon B."/>
            <person name="Goodwin S."/>
            <person name="Spatafora J."/>
            <person name="Crous P."/>
            <person name="Grigoriev I."/>
        </authorList>
    </citation>
    <scope>NUCLEOTIDE SEQUENCE</scope>
    <source>
        <strain evidence="2">ATCC 36951</strain>
    </source>
</reference>
<accession>A0A6A6CP06</accession>